<accession>A0A917BW61</accession>
<proteinExistence type="predicted"/>
<evidence type="ECO:0000313" key="1">
    <source>
        <dbReference type="EMBL" id="GGF59807.1"/>
    </source>
</evidence>
<keyword evidence="2" id="KW-1185">Reference proteome</keyword>
<evidence type="ECO:0000313" key="2">
    <source>
        <dbReference type="Proteomes" id="UP000606044"/>
    </source>
</evidence>
<organism evidence="1 2">
    <name type="scientific">Azorhizobium oxalatiphilum</name>
    <dbReference type="NCBI Taxonomy" id="980631"/>
    <lineage>
        <taxon>Bacteria</taxon>
        <taxon>Pseudomonadati</taxon>
        <taxon>Pseudomonadota</taxon>
        <taxon>Alphaproteobacteria</taxon>
        <taxon>Hyphomicrobiales</taxon>
        <taxon>Xanthobacteraceae</taxon>
        <taxon>Azorhizobium</taxon>
    </lineage>
</organism>
<comment type="caution">
    <text evidence="1">The sequence shown here is derived from an EMBL/GenBank/DDBJ whole genome shotgun (WGS) entry which is preliminary data.</text>
</comment>
<reference evidence="1" key="1">
    <citation type="journal article" date="2014" name="Int. J. Syst. Evol. Microbiol.">
        <title>Complete genome sequence of Corynebacterium casei LMG S-19264T (=DSM 44701T), isolated from a smear-ripened cheese.</title>
        <authorList>
            <consortium name="US DOE Joint Genome Institute (JGI-PGF)"/>
            <person name="Walter F."/>
            <person name="Albersmeier A."/>
            <person name="Kalinowski J."/>
            <person name="Ruckert C."/>
        </authorList>
    </citation>
    <scope>NUCLEOTIDE SEQUENCE</scope>
    <source>
        <strain evidence="1">CCM 7897</strain>
    </source>
</reference>
<dbReference type="AlphaFoldDB" id="A0A917BW61"/>
<protein>
    <submittedName>
        <fullName evidence="1">Uncharacterized protein</fullName>
    </submittedName>
</protein>
<name>A0A917BW61_9HYPH</name>
<dbReference type="EMBL" id="BMCT01000002">
    <property type="protein sequence ID" value="GGF59807.1"/>
    <property type="molecule type" value="Genomic_DNA"/>
</dbReference>
<gene>
    <name evidence="1" type="ORF">GCM10007301_19450</name>
</gene>
<dbReference type="Proteomes" id="UP000606044">
    <property type="component" value="Unassembled WGS sequence"/>
</dbReference>
<reference evidence="1" key="2">
    <citation type="submission" date="2020-09" db="EMBL/GenBank/DDBJ databases">
        <authorList>
            <person name="Sun Q."/>
            <person name="Sedlacek I."/>
        </authorList>
    </citation>
    <scope>NUCLEOTIDE SEQUENCE</scope>
    <source>
        <strain evidence="1">CCM 7897</strain>
    </source>
</reference>
<sequence length="116" mass="12472">MRRKDMISIAYTNSIMSGLAAAARGGKARPMKMLKATSGVPWRPRLARSRKMMFGGTVAAGAGTDMGQSFRDSRARQLLAYQMDAMPLGGNAGSRMTVARPMCRALMCGATERGPR</sequence>